<dbReference type="Pfam" id="PF01624">
    <property type="entry name" value="MutS_I"/>
    <property type="match status" value="1"/>
</dbReference>
<evidence type="ECO:0000256" key="7">
    <source>
        <dbReference type="ARBA" id="ARBA00023204"/>
    </source>
</evidence>
<keyword evidence="4 9" id="KW-0227">DNA damage</keyword>
<dbReference type="SUPFAM" id="SSF48334">
    <property type="entry name" value="DNA repair protein MutS, domain III"/>
    <property type="match status" value="1"/>
</dbReference>
<dbReference type="HAMAP" id="MF_00096">
    <property type="entry name" value="MutS"/>
    <property type="match status" value="1"/>
</dbReference>
<keyword evidence="5 9" id="KW-0067">ATP-binding</keyword>
<dbReference type="InterPro" id="IPR016151">
    <property type="entry name" value="DNA_mismatch_repair_MutS_N"/>
</dbReference>
<name>A0ABY8MFX1_9SPIO</name>
<reference evidence="14 15" key="1">
    <citation type="submission" date="2023-04" db="EMBL/GenBank/DDBJ databases">
        <title>Spirochaete genome identified in red abalone sample constitutes a novel genus.</title>
        <authorList>
            <person name="Sharma S.P."/>
            <person name="Purcell C.M."/>
            <person name="Hyde J.R."/>
            <person name="Severin A.J."/>
        </authorList>
    </citation>
    <scope>NUCLEOTIDE SEQUENCE [LARGE SCALE GENOMIC DNA]</scope>
    <source>
        <strain evidence="14 15">SP-2023</strain>
    </source>
</reference>
<feature type="binding site" evidence="9">
    <location>
        <begin position="717"/>
        <end position="724"/>
    </location>
    <ligand>
        <name>ATP</name>
        <dbReference type="ChEBI" id="CHEBI:30616"/>
    </ligand>
</feature>
<dbReference type="InterPro" id="IPR007696">
    <property type="entry name" value="DNA_mismatch_repair_MutS_core"/>
</dbReference>
<feature type="domain" description="DNA mismatch repair proteins mutS family" evidence="13">
    <location>
        <begin position="791"/>
        <end position="807"/>
    </location>
</feature>
<dbReference type="NCBIfam" id="NF003810">
    <property type="entry name" value="PRK05399.1"/>
    <property type="match status" value="1"/>
</dbReference>
<dbReference type="InterPro" id="IPR017261">
    <property type="entry name" value="DNA_mismatch_repair_MutS/MSH"/>
</dbReference>
<dbReference type="PIRSF" id="PIRSF037677">
    <property type="entry name" value="DNA_mis_repair_Msh6"/>
    <property type="match status" value="1"/>
</dbReference>
<dbReference type="InterPro" id="IPR005748">
    <property type="entry name" value="DNA_mismatch_repair_MutS"/>
</dbReference>
<keyword evidence="6 9" id="KW-0238">DNA-binding</keyword>
<dbReference type="Pfam" id="PF05192">
    <property type="entry name" value="MutS_III"/>
    <property type="match status" value="1"/>
</dbReference>
<organism evidence="14 15">
    <name type="scientific">Candidatus Haliotispira prima</name>
    <dbReference type="NCBI Taxonomy" id="3034016"/>
    <lineage>
        <taxon>Bacteria</taxon>
        <taxon>Pseudomonadati</taxon>
        <taxon>Spirochaetota</taxon>
        <taxon>Spirochaetia</taxon>
        <taxon>Spirochaetales</taxon>
        <taxon>Spirochaetaceae</taxon>
        <taxon>Candidatus Haliotispira</taxon>
    </lineage>
</organism>
<evidence type="ECO:0000256" key="3">
    <source>
        <dbReference type="ARBA" id="ARBA00022741"/>
    </source>
</evidence>
<keyword evidence="7 9" id="KW-0234">DNA repair</keyword>
<comment type="function">
    <text evidence="8 9">This protein is involved in the repair of mismatches in DNA. It is possible that it carries out the mismatch recognition step. This protein has a weak ATPase activity.</text>
</comment>
<dbReference type="InterPro" id="IPR036187">
    <property type="entry name" value="DNA_mismatch_repair_MutS_sf"/>
</dbReference>
<feature type="coiled-coil region" evidence="11">
    <location>
        <begin position="607"/>
        <end position="634"/>
    </location>
</feature>
<feature type="region of interest" description="Disordered" evidence="12">
    <location>
        <begin position="935"/>
        <end position="954"/>
    </location>
</feature>
<accession>A0ABY8MFX1</accession>
<comment type="similarity">
    <text evidence="1 9 10">Belongs to the DNA mismatch repair MutS family.</text>
</comment>
<dbReference type="PROSITE" id="PS00486">
    <property type="entry name" value="DNA_MISMATCH_REPAIR_2"/>
    <property type="match status" value="1"/>
</dbReference>
<gene>
    <name evidence="9 14" type="primary">mutS</name>
    <name evidence="14" type="ORF">P0082_10460</name>
</gene>
<evidence type="ECO:0000313" key="15">
    <source>
        <dbReference type="Proteomes" id="UP001228690"/>
    </source>
</evidence>
<sequence>MAEAVKEDTPMMRQYKEIKEQHRDSVLLFRMGDFYEMFYSDAEEISQLLNLTLTSRQGVPMAGIPYHALQSYMKRLLRSGRRVAICEQTELPRKGESGLTKREVVEVVSPGTVLQDDFLDRSSNNYLQAFCKLGQFLGMALLDYSTSEFVAASFVAPSTELRAEVLQREMLLASPLELLLMEELHDEFNEEFWNRGSGHSSRLSGSGSGKQALLCNRIPAWCFAPDGAERKLCEFFGVQSLKGFGFSDESQLDMANGAAIGAAWVILEYLRESRKQDGVLTHVRRLLPLRRKELLQLDSAALCNLEIFQNMQNGSRDYTLFHVLHQCRSAMGSRCLHRWLREPMLQRDLLTQRYERVEALLEDGPLRSGIRDSLKELSDLERIMSRVAAAKTNARDLVALRRSLTLYEDIQSRLDQSKDHDRFRGLFHSLCKHDHGESPKGRPGELDQAGEIRKAPARSRAAQQLIQDLPFSNTSREEPVEESVDQPVDRLGGAGRTRLAELSQLLQRGVVDNPPVVLHEGGMIADGYSAELDELRSLLSDRRKILDDYVAREQDLVGSVKLKLKYNKVIGYYFEITKAQAAQAKLPEHFIRRQFVTSGERYSTEELALLESKLSSADEQIMQLERRLFEELRQQLLPYLGLVLDLAHALSELDVLANFAEISLRYNYVRPELLESGSSLHIEEGRHPVVEYYLRDESFVPNNLELGEEQFFALITGPNMAGKSTYLRQNALIVLMAQIGCFVPAKGARIPIVDRIFCRVGASDNLSRGESTFMVEMQEAARILNEAGPHSLVIMDEVGRGTSTRDGQAIAQSICEYILHKIQCMTLFATHYHELTKLCERHLKLLCLDVDESGEQIRFLKHVREGSIASSYGIHVAALAGIPSEVTERAEEILGGQSPLEPDRKLSLSDKFPGWQQSQAEELYEMKAELSCGEVAEPEVSNSGTPVSEVPKTESEEKQFAVAGGQAVGKLAPKDSLNQSTELFSRSQKARDSSLLFSEADLLFDELKELARDGVGLEQTRPAAALKILRQWAQKYL</sequence>
<dbReference type="Gene3D" id="3.30.420.110">
    <property type="entry name" value="MutS, connector domain"/>
    <property type="match status" value="1"/>
</dbReference>
<dbReference type="SUPFAM" id="SSF55271">
    <property type="entry name" value="DNA repair protein MutS, domain I"/>
    <property type="match status" value="1"/>
</dbReference>
<proteinExistence type="inferred from homology"/>
<evidence type="ECO:0000256" key="9">
    <source>
        <dbReference type="HAMAP-Rule" id="MF_00096"/>
    </source>
</evidence>
<evidence type="ECO:0000256" key="10">
    <source>
        <dbReference type="RuleBase" id="RU003756"/>
    </source>
</evidence>
<keyword evidence="15" id="KW-1185">Reference proteome</keyword>
<dbReference type="InterPro" id="IPR027417">
    <property type="entry name" value="P-loop_NTPase"/>
</dbReference>
<dbReference type="Gene3D" id="1.10.1420.10">
    <property type="match status" value="2"/>
</dbReference>
<evidence type="ECO:0000256" key="2">
    <source>
        <dbReference type="ARBA" id="ARBA00021982"/>
    </source>
</evidence>
<dbReference type="EMBL" id="CP123443">
    <property type="protein sequence ID" value="WGK68894.1"/>
    <property type="molecule type" value="Genomic_DNA"/>
</dbReference>
<keyword evidence="3 9" id="KW-0547">Nucleotide-binding</keyword>
<dbReference type="PANTHER" id="PTHR11361">
    <property type="entry name" value="DNA MISMATCH REPAIR PROTEIN MUTS FAMILY MEMBER"/>
    <property type="match status" value="1"/>
</dbReference>
<protein>
    <recommendedName>
        <fullName evidence="2 9">DNA mismatch repair protein MutS</fullName>
    </recommendedName>
</protein>
<dbReference type="Gene3D" id="3.40.50.300">
    <property type="entry name" value="P-loop containing nucleotide triphosphate hydrolases"/>
    <property type="match status" value="1"/>
</dbReference>
<dbReference type="RefSeq" id="WP_326927081.1">
    <property type="nucleotide sequence ID" value="NZ_CP123443.1"/>
</dbReference>
<dbReference type="SMART" id="SM00533">
    <property type="entry name" value="MUTSd"/>
    <property type="match status" value="1"/>
</dbReference>
<dbReference type="SMART" id="SM00534">
    <property type="entry name" value="MUTSac"/>
    <property type="match status" value="1"/>
</dbReference>
<dbReference type="InterPro" id="IPR045076">
    <property type="entry name" value="MutS"/>
</dbReference>
<dbReference type="CDD" id="cd03284">
    <property type="entry name" value="ABC_MutS1"/>
    <property type="match status" value="1"/>
</dbReference>
<dbReference type="InterPro" id="IPR007860">
    <property type="entry name" value="DNA_mmatch_repair_MutS_con_dom"/>
</dbReference>
<evidence type="ECO:0000259" key="13">
    <source>
        <dbReference type="PROSITE" id="PS00486"/>
    </source>
</evidence>
<feature type="region of interest" description="Disordered" evidence="12">
    <location>
        <begin position="470"/>
        <end position="491"/>
    </location>
</feature>
<dbReference type="Proteomes" id="UP001228690">
    <property type="component" value="Chromosome"/>
</dbReference>
<dbReference type="SUPFAM" id="SSF53150">
    <property type="entry name" value="DNA repair protein MutS, domain II"/>
    <property type="match status" value="1"/>
</dbReference>
<evidence type="ECO:0000256" key="11">
    <source>
        <dbReference type="SAM" id="Coils"/>
    </source>
</evidence>
<evidence type="ECO:0000256" key="4">
    <source>
        <dbReference type="ARBA" id="ARBA00022763"/>
    </source>
</evidence>
<evidence type="ECO:0000313" key="14">
    <source>
        <dbReference type="EMBL" id="WGK68894.1"/>
    </source>
</evidence>
<dbReference type="Pfam" id="PF05190">
    <property type="entry name" value="MutS_IV"/>
    <property type="match status" value="1"/>
</dbReference>
<dbReference type="Pfam" id="PF00488">
    <property type="entry name" value="MutS_V"/>
    <property type="match status" value="1"/>
</dbReference>
<dbReference type="InterPro" id="IPR036678">
    <property type="entry name" value="MutS_con_dom_sf"/>
</dbReference>
<dbReference type="InterPro" id="IPR007861">
    <property type="entry name" value="DNA_mismatch_repair_MutS_clamp"/>
</dbReference>
<dbReference type="Pfam" id="PF05188">
    <property type="entry name" value="MutS_II"/>
    <property type="match status" value="1"/>
</dbReference>
<evidence type="ECO:0000256" key="6">
    <source>
        <dbReference type="ARBA" id="ARBA00023125"/>
    </source>
</evidence>
<evidence type="ECO:0000256" key="5">
    <source>
        <dbReference type="ARBA" id="ARBA00022840"/>
    </source>
</evidence>
<evidence type="ECO:0000256" key="12">
    <source>
        <dbReference type="SAM" id="MobiDB-lite"/>
    </source>
</evidence>
<dbReference type="PANTHER" id="PTHR11361:SF34">
    <property type="entry name" value="DNA MISMATCH REPAIR PROTEIN MSH1, MITOCHONDRIAL"/>
    <property type="match status" value="1"/>
</dbReference>
<evidence type="ECO:0000256" key="8">
    <source>
        <dbReference type="ARBA" id="ARBA00024647"/>
    </source>
</evidence>
<keyword evidence="11" id="KW-0175">Coiled coil</keyword>
<dbReference type="Gene3D" id="3.40.1170.10">
    <property type="entry name" value="DNA repair protein MutS, domain I"/>
    <property type="match status" value="1"/>
</dbReference>
<dbReference type="InterPro" id="IPR007695">
    <property type="entry name" value="DNA_mismatch_repair_MutS-lik_N"/>
</dbReference>
<evidence type="ECO:0000256" key="1">
    <source>
        <dbReference type="ARBA" id="ARBA00006271"/>
    </source>
</evidence>
<dbReference type="InterPro" id="IPR000432">
    <property type="entry name" value="DNA_mismatch_repair_MutS_C"/>
</dbReference>
<dbReference type="SUPFAM" id="SSF52540">
    <property type="entry name" value="P-loop containing nucleoside triphosphate hydrolases"/>
    <property type="match status" value="1"/>
</dbReference>